<dbReference type="PANTHER" id="PTHR42790">
    <property type="entry name" value="AMINOTRANSFERASE"/>
    <property type="match status" value="1"/>
</dbReference>
<keyword evidence="10" id="KW-1185">Reference proteome</keyword>
<keyword evidence="7" id="KW-0663">Pyridoxal phosphate</keyword>
<organism evidence="9 10">
    <name type="scientific">Formivibrio citricus</name>
    <dbReference type="NCBI Taxonomy" id="83765"/>
    <lineage>
        <taxon>Bacteria</taxon>
        <taxon>Pseudomonadati</taxon>
        <taxon>Pseudomonadota</taxon>
        <taxon>Betaproteobacteria</taxon>
        <taxon>Neisseriales</taxon>
        <taxon>Chitinibacteraceae</taxon>
        <taxon>Formivibrio</taxon>
    </lineage>
</organism>
<proteinExistence type="inferred from homology"/>
<dbReference type="Proteomes" id="UP000242869">
    <property type="component" value="Unassembled WGS sequence"/>
</dbReference>
<accession>A0A1I4Y4G1</accession>
<comment type="similarity">
    <text evidence="2">Belongs to the class-I pyridoxal-phosphate-dependent aminotransferase family.</text>
</comment>
<name>A0A1I4Y4G1_9NEIS</name>
<dbReference type="STRING" id="83765.SAMN05660284_01210"/>
<dbReference type="InterPro" id="IPR015421">
    <property type="entry name" value="PyrdxlP-dep_Trfase_major"/>
</dbReference>
<dbReference type="GO" id="GO:0003677">
    <property type="term" value="F:DNA binding"/>
    <property type="evidence" value="ECO:0007669"/>
    <property type="project" value="UniProtKB-KW"/>
</dbReference>
<evidence type="ECO:0000313" key="9">
    <source>
        <dbReference type="EMBL" id="SFN32885.1"/>
    </source>
</evidence>
<keyword evidence="5 9" id="KW-0032">Aminotransferase</keyword>
<evidence type="ECO:0000256" key="2">
    <source>
        <dbReference type="ARBA" id="ARBA00007441"/>
    </source>
</evidence>
<dbReference type="Gene3D" id="3.90.1150.10">
    <property type="entry name" value="Aspartate Aminotransferase, domain 1"/>
    <property type="match status" value="1"/>
</dbReference>
<dbReference type="EMBL" id="FOVE01000007">
    <property type="protein sequence ID" value="SFN32885.1"/>
    <property type="molecule type" value="Genomic_DNA"/>
</dbReference>
<dbReference type="PANTHER" id="PTHR42790:SF19">
    <property type="entry name" value="KYNURENINE_ALPHA-AMINOADIPATE AMINOTRANSFERASE, MITOCHONDRIAL"/>
    <property type="match status" value="1"/>
</dbReference>
<dbReference type="Pfam" id="PF00155">
    <property type="entry name" value="Aminotran_1_2"/>
    <property type="match status" value="1"/>
</dbReference>
<comment type="subunit">
    <text evidence="3">Homodimer.</text>
</comment>
<dbReference type="InterPro" id="IPR050859">
    <property type="entry name" value="Class-I_PLP-dep_aminotransf"/>
</dbReference>
<evidence type="ECO:0000256" key="6">
    <source>
        <dbReference type="ARBA" id="ARBA00022679"/>
    </source>
</evidence>
<dbReference type="InterPro" id="IPR004839">
    <property type="entry name" value="Aminotransferase_I/II_large"/>
</dbReference>
<feature type="domain" description="Aminotransferase class I/classII large" evidence="8">
    <location>
        <begin position="56"/>
        <end position="373"/>
    </location>
</feature>
<dbReference type="GO" id="GO:0030170">
    <property type="term" value="F:pyridoxal phosphate binding"/>
    <property type="evidence" value="ECO:0007669"/>
    <property type="project" value="InterPro"/>
</dbReference>
<gene>
    <name evidence="9" type="ORF">SAMN05660284_01210</name>
</gene>
<keyword evidence="6 9" id="KW-0808">Transferase</keyword>
<evidence type="ECO:0000256" key="1">
    <source>
        <dbReference type="ARBA" id="ARBA00001933"/>
    </source>
</evidence>
<evidence type="ECO:0000256" key="3">
    <source>
        <dbReference type="ARBA" id="ARBA00011738"/>
    </source>
</evidence>
<protein>
    <recommendedName>
        <fullName evidence="4">Putative 8-amino-7-oxononanoate synthase</fullName>
    </recommendedName>
</protein>
<dbReference type="AlphaFoldDB" id="A0A1I4Y4G1"/>
<dbReference type="GO" id="GO:1901605">
    <property type="term" value="P:alpha-amino acid metabolic process"/>
    <property type="evidence" value="ECO:0007669"/>
    <property type="project" value="TreeGrafter"/>
</dbReference>
<dbReference type="InterPro" id="IPR015422">
    <property type="entry name" value="PyrdxlP-dep_Trfase_small"/>
</dbReference>
<dbReference type="SUPFAM" id="SSF53383">
    <property type="entry name" value="PLP-dependent transferases"/>
    <property type="match status" value="1"/>
</dbReference>
<dbReference type="OrthoDB" id="9804020at2"/>
<evidence type="ECO:0000256" key="5">
    <source>
        <dbReference type="ARBA" id="ARBA00022576"/>
    </source>
</evidence>
<dbReference type="InterPro" id="IPR015424">
    <property type="entry name" value="PyrdxlP-dep_Trfase"/>
</dbReference>
<evidence type="ECO:0000256" key="7">
    <source>
        <dbReference type="ARBA" id="ARBA00022898"/>
    </source>
</evidence>
<dbReference type="CDD" id="cd00609">
    <property type="entry name" value="AAT_like"/>
    <property type="match status" value="1"/>
</dbReference>
<dbReference type="FunFam" id="3.40.640.10:FF:000053">
    <property type="entry name" value="Aminotransferase, class I"/>
    <property type="match status" value="1"/>
</dbReference>
<reference evidence="10" key="1">
    <citation type="submission" date="2016-10" db="EMBL/GenBank/DDBJ databases">
        <authorList>
            <person name="Varghese N."/>
            <person name="Submissions S."/>
        </authorList>
    </citation>
    <scope>NUCLEOTIDE SEQUENCE [LARGE SCALE GENOMIC DNA]</scope>
    <source>
        <strain evidence="10">DSM 6150</strain>
    </source>
</reference>
<dbReference type="GO" id="GO:0008483">
    <property type="term" value="F:transaminase activity"/>
    <property type="evidence" value="ECO:0007669"/>
    <property type="project" value="UniProtKB-KW"/>
</dbReference>
<evidence type="ECO:0000313" key="10">
    <source>
        <dbReference type="Proteomes" id="UP000242869"/>
    </source>
</evidence>
<evidence type="ECO:0000256" key="4">
    <source>
        <dbReference type="ARBA" id="ARBA00021531"/>
    </source>
</evidence>
<evidence type="ECO:0000259" key="8">
    <source>
        <dbReference type="Pfam" id="PF00155"/>
    </source>
</evidence>
<dbReference type="RefSeq" id="WP_091192734.1">
    <property type="nucleotide sequence ID" value="NZ_FOVE01000007.1"/>
</dbReference>
<dbReference type="Gene3D" id="3.40.640.10">
    <property type="entry name" value="Type I PLP-dependent aspartate aminotransferase-like (Major domain)"/>
    <property type="match status" value="1"/>
</dbReference>
<comment type="cofactor">
    <cofactor evidence="1">
        <name>pyridoxal 5'-phosphate</name>
        <dbReference type="ChEBI" id="CHEBI:597326"/>
    </cofactor>
</comment>
<sequence length="381" mass="42083">MQATRIERLTSSLVRDILAVATRPGMISFAGGLPAEEGLFRPQDAGIDLNAFPDNLWQYGMSEGEPALREWVAQRASGMGLECSPEQVLILSGSQQGIDLVAKLLVDESTDILVESPAYLAALQVFRLFGARMHDIRQDEEGAMPSALAAAPQARFAYFTPTFQNPTGRCATPERRAELAGLCDRRGLTVFEDDPYRDLSFDAPPPAPLVSHLAKSRWIYQGSFSKTLSPGLRLGYLVAHPDLITPLVRLKQAADLHTNRLSQFIVLLALQQGLVERHVASNLPLYRERRDAMHAVLQEKLAGEASWVKPSGGLFFWLQLQRKIDGMALLQEALERGLAFMPGDPFFAGQPEYPALRLNFSHSTPEEIRRGVAILAELLGR</sequence>
<keyword evidence="9" id="KW-0238">DNA-binding</keyword>